<evidence type="ECO:0000313" key="4">
    <source>
        <dbReference type="Proteomes" id="UP000199645"/>
    </source>
</evidence>
<sequence>MSDKNGSAAKPDLVALRQDIRQTRAELGETVQALAARADVKARAREQVQETKQRVLTQAAVMTGRVREAAAGATGRVRETPPRELAHQAGERVRANPMPTMLLIAGLAAAAGIILIIRGRR</sequence>
<feature type="region of interest" description="Disordered" evidence="1">
    <location>
        <begin position="67"/>
        <end position="87"/>
    </location>
</feature>
<evidence type="ECO:0000256" key="2">
    <source>
        <dbReference type="SAM" id="Phobius"/>
    </source>
</evidence>
<keyword evidence="2" id="KW-0472">Membrane</keyword>
<keyword evidence="4" id="KW-1185">Reference proteome</keyword>
<dbReference type="InterPro" id="IPR022062">
    <property type="entry name" value="DUF3618"/>
</dbReference>
<feature type="transmembrane region" description="Helical" evidence="2">
    <location>
        <begin position="98"/>
        <end position="117"/>
    </location>
</feature>
<dbReference type="RefSeq" id="WP_093613999.1">
    <property type="nucleotide sequence ID" value="NZ_BOMT01000035.1"/>
</dbReference>
<name>A0A1I2F7Q4_9ACTN</name>
<keyword evidence="2" id="KW-1133">Transmembrane helix</keyword>
<evidence type="ECO:0000256" key="1">
    <source>
        <dbReference type="SAM" id="MobiDB-lite"/>
    </source>
</evidence>
<accession>A0A1I2F7Q4</accession>
<keyword evidence="2" id="KW-0812">Transmembrane</keyword>
<organism evidence="3 4">
    <name type="scientific">Actinoplanes philippinensis</name>
    <dbReference type="NCBI Taxonomy" id="35752"/>
    <lineage>
        <taxon>Bacteria</taxon>
        <taxon>Bacillati</taxon>
        <taxon>Actinomycetota</taxon>
        <taxon>Actinomycetes</taxon>
        <taxon>Micromonosporales</taxon>
        <taxon>Micromonosporaceae</taxon>
        <taxon>Actinoplanes</taxon>
    </lineage>
</organism>
<dbReference type="Proteomes" id="UP000199645">
    <property type="component" value="Unassembled WGS sequence"/>
</dbReference>
<reference evidence="3 4" key="1">
    <citation type="submission" date="2016-10" db="EMBL/GenBank/DDBJ databases">
        <authorList>
            <person name="de Groot N.N."/>
        </authorList>
    </citation>
    <scope>NUCLEOTIDE SEQUENCE [LARGE SCALE GENOMIC DNA]</scope>
    <source>
        <strain evidence="3 4">DSM 43019</strain>
    </source>
</reference>
<evidence type="ECO:0000313" key="3">
    <source>
        <dbReference type="EMBL" id="SFF00601.1"/>
    </source>
</evidence>
<dbReference type="AlphaFoldDB" id="A0A1I2F7Q4"/>
<dbReference type="Pfam" id="PF12277">
    <property type="entry name" value="DUF3618"/>
    <property type="match status" value="1"/>
</dbReference>
<dbReference type="STRING" id="35752.SAMN05421541_105133"/>
<dbReference type="OrthoDB" id="3390335at2"/>
<proteinExistence type="predicted"/>
<feature type="compositionally biased region" description="Basic and acidic residues" evidence="1">
    <location>
        <begin position="76"/>
        <end position="87"/>
    </location>
</feature>
<gene>
    <name evidence="3" type="ORF">SAMN05421541_105133</name>
</gene>
<protein>
    <recommendedName>
        <fullName evidence="5">DUF3618 domain-containing protein</fullName>
    </recommendedName>
</protein>
<evidence type="ECO:0008006" key="5">
    <source>
        <dbReference type="Google" id="ProtNLM"/>
    </source>
</evidence>
<dbReference type="EMBL" id="FONV01000005">
    <property type="protein sequence ID" value="SFF00601.1"/>
    <property type="molecule type" value="Genomic_DNA"/>
</dbReference>